<comment type="subcellular location">
    <subcellularLocation>
        <location evidence="1">Cell membrane</location>
        <topology evidence="1">Multi-pass membrane protein</topology>
    </subcellularLocation>
</comment>
<evidence type="ECO:0000256" key="9">
    <source>
        <dbReference type="SAM" id="Phobius"/>
    </source>
</evidence>
<keyword evidence="3" id="KW-1003">Cell membrane</keyword>
<dbReference type="GO" id="GO:0022857">
    <property type="term" value="F:transmembrane transporter activity"/>
    <property type="evidence" value="ECO:0007669"/>
    <property type="project" value="InterPro"/>
</dbReference>
<dbReference type="SUPFAM" id="SSF103473">
    <property type="entry name" value="MFS general substrate transporter"/>
    <property type="match status" value="1"/>
</dbReference>
<dbReference type="InterPro" id="IPR036259">
    <property type="entry name" value="MFS_trans_sf"/>
</dbReference>
<feature type="transmembrane region" description="Helical" evidence="9">
    <location>
        <begin position="328"/>
        <end position="349"/>
    </location>
</feature>
<keyword evidence="12" id="KW-1185">Reference proteome</keyword>
<evidence type="ECO:0000256" key="5">
    <source>
        <dbReference type="ARBA" id="ARBA00022989"/>
    </source>
</evidence>
<dbReference type="PANTHER" id="PTHR23502:SF186">
    <property type="entry name" value="MAJOR FACILITATOR SUPERFAMILY (MFS) PROFILE DOMAIN-CONTAINING PROTEIN"/>
    <property type="match status" value="1"/>
</dbReference>
<feature type="compositionally biased region" description="Polar residues" evidence="8">
    <location>
        <begin position="506"/>
        <end position="518"/>
    </location>
</feature>
<dbReference type="PROSITE" id="PS50850">
    <property type="entry name" value="MFS"/>
    <property type="match status" value="1"/>
</dbReference>
<reference evidence="11 12" key="1">
    <citation type="journal article" date="2018" name="Front. Microbiol.">
        <title>Prospects for Fungal Bioremediation of Acidic Radioactive Waste Sites: Characterization and Genome Sequence of Rhodotorula taiwanensis MD1149.</title>
        <authorList>
            <person name="Tkavc R."/>
            <person name="Matrosova V.Y."/>
            <person name="Grichenko O.E."/>
            <person name="Gostincar C."/>
            <person name="Volpe R.P."/>
            <person name="Klimenkova P."/>
            <person name="Gaidamakova E.K."/>
            <person name="Zhou C.E."/>
            <person name="Stewart B.J."/>
            <person name="Lyman M.G."/>
            <person name="Malfatti S.A."/>
            <person name="Rubinfeld B."/>
            <person name="Courtot M."/>
            <person name="Singh J."/>
            <person name="Dalgard C.L."/>
            <person name="Hamilton T."/>
            <person name="Frey K.G."/>
            <person name="Gunde-Cimerman N."/>
            <person name="Dugan L."/>
            <person name="Daly M.J."/>
        </authorList>
    </citation>
    <scope>NUCLEOTIDE SEQUENCE [LARGE SCALE GENOMIC DNA]</scope>
    <source>
        <strain evidence="11 12">MD1149</strain>
    </source>
</reference>
<evidence type="ECO:0000256" key="8">
    <source>
        <dbReference type="SAM" id="MobiDB-lite"/>
    </source>
</evidence>
<feature type="transmembrane region" description="Helical" evidence="9">
    <location>
        <begin position="428"/>
        <end position="451"/>
    </location>
</feature>
<dbReference type="InterPro" id="IPR020846">
    <property type="entry name" value="MFS_dom"/>
</dbReference>
<feature type="transmembrane region" description="Helical" evidence="9">
    <location>
        <begin position="395"/>
        <end position="416"/>
    </location>
</feature>
<evidence type="ECO:0000259" key="10">
    <source>
        <dbReference type="PROSITE" id="PS50850"/>
    </source>
</evidence>
<accession>A0A2S5B6V3</accession>
<evidence type="ECO:0000313" key="11">
    <source>
        <dbReference type="EMBL" id="POY72514.1"/>
    </source>
</evidence>
<dbReference type="FunFam" id="1.20.1250.20:FF:000011">
    <property type="entry name" value="MFS multidrug transporter, putative"/>
    <property type="match status" value="1"/>
</dbReference>
<feature type="transmembrane region" description="Helical" evidence="9">
    <location>
        <begin position="370"/>
        <end position="389"/>
    </location>
</feature>
<dbReference type="PANTHER" id="PTHR23502">
    <property type="entry name" value="MAJOR FACILITATOR SUPERFAMILY"/>
    <property type="match status" value="1"/>
</dbReference>
<comment type="similarity">
    <text evidence="7">Belongs to the major facilitator superfamily. DHA1 family. Polyamines/proton antiporter (TC 2.A.1.2.16) subfamily.</text>
</comment>
<dbReference type="GO" id="GO:0005886">
    <property type="term" value="C:plasma membrane"/>
    <property type="evidence" value="ECO:0007669"/>
    <property type="project" value="UniProtKB-SubCell"/>
</dbReference>
<feature type="transmembrane region" description="Helical" evidence="9">
    <location>
        <begin position="219"/>
        <end position="240"/>
    </location>
</feature>
<evidence type="ECO:0000256" key="7">
    <source>
        <dbReference type="ARBA" id="ARBA00038459"/>
    </source>
</evidence>
<feature type="region of interest" description="Disordered" evidence="8">
    <location>
        <begin position="1"/>
        <end position="35"/>
    </location>
</feature>
<gene>
    <name evidence="11" type="ORF">BMF94_4340</name>
</gene>
<dbReference type="Gene3D" id="1.20.1250.20">
    <property type="entry name" value="MFS general substrate transporter like domains"/>
    <property type="match status" value="1"/>
</dbReference>
<feature type="domain" description="Major facilitator superfamily (MFS) profile" evidence="10">
    <location>
        <begin position="66"/>
        <end position="487"/>
    </location>
</feature>
<name>A0A2S5B6V3_9BASI</name>
<keyword evidence="4 9" id="KW-0812">Transmembrane</keyword>
<evidence type="ECO:0000256" key="1">
    <source>
        <dbReference type="ARBA" id="ARBA00004651"/>
    </source>
</evidence>
<keyword evidence="5 9" id="KW-1133">Transmembrane helix</keyword>
<feature type="compositionally biased region" description="Basic and acidic residues" evidence="8">
    <location>
        <begin position="14"/>
        <end position="25"/>
    </location>
</feature>
<feature type="transmembrane region" description="Helical" evidence="9">
    <location>
        <begin position="132"/>
        <end position="149"/>
    </location>
</feature>
<evidence type="ECO:0000313" key="12">
    <source>
        <dbReference type="Proteomes" id="UP000237144"/>
    </source>
</evidence>
<comment type="caution">
    <text evidence="11">The sequence shown here is derived from an EMBL/GenBank/DDBJ whole genome shotgun (WGS) entry which is preliminary data.</text>
</comment>
<evidence type="ECO:0000256" key="3">
    <source>
        <dbReference type="ARBA" id="ARBA00022475"/>
    </source>
</evidence>
<sequence>MQSGGPITASTSAEKADFEEKRQSPDFDDVPVCDGHGTEASPYIVRWEAGERANPQNWSLTKKWVITATMATATLAIAFGSSVVSPALGELVRYFDKSVTVVTLTISLYVLGFALGPLLWAPFSEQWGRRPVFIATYGLFAIFNIPSAVAKNIETVLICRFLAGFFGSAPLTNSGGVIGDMFSASERAVAMSLFSAAPMSGPIIGPIVGSFMIENCSWRWLFVAPILFAFVMFVLGSLVPETYAPVLLRRRAAEYSARTGMVYRSMFDLHSSFAAPLTTKLKIALVRPFLLLFKEPICLLFALYADCFFGAFPLVYEYARGWSPGISGLAFLPIGLGTMLAIGATIFDNKRYIRKLAAAGGVPLPPEERLPLCCIAGVLLPLGLFGFAWSSLPRVHWIVSMIFSVPFGFSMVAMFLSMMTYLVDSYLMFAASALASNAVLRSLLGFAFPLFTRQMFTKLGNQWALTLLAFIALAMTPIPFLFYRYGPAIRAKSTYAHQYKVPPPAQSETAVSPTVTRTHSLEEGMMAPDLAKDRRDDNASGEGRESSQKDDHSPEGGSGRD</sequence>
<feature type="transmembrane region" description="Helical" evidence="9">
    <location>
        <begin position="297"/>
        <end position="316"/>
    </location>
</feature>
<feature type="region of interest" description="Disordered" evidence="8">
    <location>
        <begin position="502"/>
        <end position="561"/>
    </location>
</feature>
<feature type="transmembrane region" description="Helical" evidence="9">
    <location>
        <begin position="155"/>
        <end position="178"/>
    </location>
</feature>
<feature type="transmembrane region" description="Helical" evidence="9">
    <location>
        <begin position="64"/>
        <end position="88"/>
    </location>
</feature>
<evidence type="ECO:0000256" key="6">
    <source>
        <dbReference type="ARBA" id="ARBA00023136"/>
    </source>
</evidence>
<dbReference type="EMBL" id="PJQD01000048">
    <property type="protein sequence ID" value="POY72514.1"/>
    <property type="molecule type" value="Genomic_DNA"/>
</dbReference>
<feature type="transmembrane region" description="Helical" evidence="9">
    <location>
        <begin position="100"/>
        <end position="120"/>
    </location>
</feature>
<feature type="transmembrane region" description="Helical" evidence="9">
    <location>
        <begin position="190"/>
        <end position="213"/>
    </location>
</feature>
<dbReference type="AlphaFoldDB" id="A0A2S5B6V3"/>
<keyword evidence="2" id="KW-0813">Transport</keyword>
<dbReference type="InterPro" id="IPR011701">
    <property type="entry name" value="MFS"/>
</dbReference>
<organism evidence="11 12">
    <name type="scientific">Rhodotorula taiwanensis</name>
    <dbReference type="NCBI Taxonomy" id="741276"/>
    <lineage>
        <taxon>Eukaryota</taxon>
        <taxon>Fungi</taxon>
        <taxon>Dikarya</taxon>
        <taxon>Basidiomycota</taxon>
        <taxon>Pucciniomycotina</taxon>
        <taxon>Microbotryomycetes</taxon>
        <taxon>Sporidiobolales</taxon>
        <taxon>Sporidiobolaceae</taxon>
        <taxon>Rhodotorula</taxon>
    </lineage>
</organism>
<keyword evidence="6 9" id="KW-0472">Membrane</keyword>
<feature type="compositionally biased region" description="Polar residues" evidence="8">
    <location>
        <begin position="1"/>
        <end position="13"/>
    </location>
</feature>
<evidence type="ECO:0000256" key="2">
    <source>
        <dbReference type="ARBA" id="ARBA00022448"/>
    </source>
</evidence>
<dbReference type="Pfam" id="PF07690">
    <property type="entry name" value="MFS_1"/>
    <property type="match status" value="1"/>
</dbReference>
<dbReference type="Proteomes" id="UP000237144">
    <property type="component" value="Unassembled WGS sequence"/>
</dbReference>
<feature type="compositionally biased region" description="Basic and acidic residues" evidence="8">
    <location>
        <begin position="530"/>
        <end position="561"/>
    </location>
</feature>
<proteinExistence type="inferred from homology"/>
<evidence type="ECO:0000256" key="4">
    <source>
        <dbReference type="ARBA" id="ARBA00022692"/>
    </source>
</evidence>
<dbReference type="OrthoDB" id="9986881at2759"/>
<feature type="transmembrane region" description="Helical" evidence="9">
    <location>
        <begin position="463"/>
        <end position="483"/>
    </location>
</feature>
<dbReference type="CDD" id="cd17323">
    <property type="entry name" value="MFS_Tpo1_MDR_like"/>
    <property type="match status" value="1"/>
</dbReference>
<protein>
    <recommendedName>
        <fullName evidence="10">Major facilitator superfamily (MFS) profile domain-containing protein</fullName>
    </recommendedName>
</protein>
<dbReference type="STRING" id="741276.A0A2S5B6V3"/>